<evidence type="ECO:0000256" key="7">
    <source>
        <dbReference type="ARBA" id="ARBA00023235"/>
    </source>
</evidence>
<evidence type="ECO:0000313" key="14">
    <source>
        <dbReference type="EMBL" id="KAF0682813.1"/>
    </source>
</evidence>
<dbReference type="AlphaFoldDB" id="A0A485LSB0"/>
<dbReference type="InterPro" id="IPR027417">
    <property type="entry name" value="P-loop_NTPase"/>
</dbReference>
<evidence type="ECO:0000256" key="6">
    <source>
        <dbReference type="ARBA" id="ARBA00023125"/>
    </source>
</evidence>
<keyword evidence="3" id="KW-0378">Hydrolase</keyword>
<keyword evidence="8" id="KW-0539">Nucleus</keyword>
<evidence type="ECO:0000256" key="4">
    <source>
        <dbReference type="ARBA" id="ARBA00022806"/>
    </source>
</evidence>
<comment type="similarity">
    <text evidence="1">Belongs to the helicase family. RecQ subfamily.</text>
</comment>
<dbReference type="SUPFAM" id="SSF52540">
    <property type="entry name" value="P-loop containing nucleoside triphosphate hydrolases"/>
    <property type="match status" value="1"/>
</dbReference>
<name>A0A485LSB0_9STRA</name>
<keyword evidence="7" id="KW-0413">Isomerase</keyword>
<dbReference type="GO" id="GO:0005634">
    <property type="term" value="C:nucleus"/>
    <property type="evidence" value="ECO:0007669"/>
    <property type="project" value="TreeGrafter"/>
</dbReference>
<dbReference type="InterPro" id="IPR004589">
    <property type="entry name" value="DNA_helicase_ATP-dep_RecQ"/>
</dbReference>
<evidence type="ECO:0000313" key="16">
    <source>
        <dbReference type="Proteomes" id="UP000332933"/>
    </source>
</evidence>
<dbReference type="GO" id="GO:0000724">
    <property type="term" value="P:double-strand break repair via homologous recombination"/>
    <property type="evidence" value="ECO:0007669"/>
    <property type="project" value="TreeGrafter"/>
</dbReference>
<dbReference type="InterPro" id="IPR002121">
    <property type="entry name" value="HRDC_dom"/>
</dbReference>
<dbReference type="EMBL" id="VJMH01007483">
    <property type="protein sequence ID" value="KAF0682813.1"/>
    <property type="molecule type" value="Genomic_DNA"/>
</dbReference>
<dbReference type="PANTHER" id="PTHR13710:SF153">
    <property type="entry name" value="RECQ-LIKE DNA HELICASE BLM"/>
    <property type="match status" value="1"/>
</dbReference>
<reference evidence="15 16" key="1">
    <citation type="submission" date="2019-03" db="EMBL/GenBank/DDBJ databases">
        <authorList>
            <person name="Gaulin E."/>
            <person name="Dumas B."/>
        </authorList>
    </citation>
    <scope>NUCLEOTIDE SEQUENCE [LARGE SCALE GENOMIC DNA]</scope>
    <source>
        <strain evidence="15">CBS 568.67</strain>
    </source>
</reference>
<dbReference type="InterPro" id="IPR002464">
    <property type="entry name" value="DNA/RNA_helicase_DEAH_CS"/>
</dbReference>
<evidence type="ECO:0000256" key="1">
    <source>
        <dbReference type="ARBA" id="ARBA00005446"/>
    </source>
</evidence>
<dbReference type="PROSITE" id="PS51192">
    <property type="entry name" value="HELICASE_ATP_BIND_1"/>
    <property type="match status" value="1"/>
</dbReference>
<evidence type="ECO:0000259" key="13">
    <source>
        <dbReference type="PROSITE" id="PS51194"/>
    </source>
</evidence>
<dbReference type="PROSITE" id="PS00690">
    <property type="entry name" value="DEAH_ATP_HELICASE"/>
    <property type="match status" value="1"/>
</dbReference>
<evidence type="ECO:0000313" key="15">
    <source>
        <dbReference type="EMBL" id="VFU01743.1"/>
    </source>
</evidence>
<dbReference type="Pfam" id="PF00271">
    <property type="entry name" value="Helicase_C"/>
    <property type="match status" value="1"/>
</dbReference>
<evidence type="ECO:0000256" key="10">
    <source>
        <dbReference type="ARBA" id="ARBA00034808"/>
    </source>
</evidence>
<evidence type="ECO:0000259" key="12">
    <source>
        <dbReference type="PROSITE" id="PS51192"/>
    </source>
</evidence>
<dbReference type="GO" id="GO:0005524">
    <property type="term" value="F:ATP binding"/>
    <property type="evidence" value="ECO:0007669"/>
    <property type="project" value="UniProtKB-KW"/>
</dbReference>
<dbReference type="SMART" id="SM00490">
    <property type="entry name" value="HELICc"/>
    <property type="match status" value="1"/>
</dbReference>
<evidence type="ECO:0000256" key="2">
    <source>
        <dbReference type="ARBA" id="ARBA00022741"/>
    </source>
</evidence>
<dbReference type="GO" id="GO:0043138">
    <property type="term" value="F:3'-5' DNA helicase activity"/>
    <property type="evidence" value="ECO:0007669"/>
    <property type="project" value="UniProtKB-EC"/>
</dbReference>
<comment type="catalytic activity">
    <reaction evidence="9">
        <text>Couples ATP hydrolysis with the unwinding of duplex DNA by translocating in the 3'-5' direction.</text>
        <dbReference type="EC" id="5.6.2.4"/>
    </reaction>
</comment>
<keyword evidence="6" id="KW-0238">DNA-binding</keyword>
<dbReference type="PROSITE" id="PS51194">
    <property type="entry name" value="HELICASE_CTER"/>
    <property type="match status" value="1"/>
</dbReference>
<keyword evidence="16" id="KW-1185">Reference proteome</keyword>
<dbReference type="InterPro" id="IPR014001">
    <property type="entry name" value="Helicase_ATP-bd"/>
</dbReference>
<dbReference type="OrthoDB" id="10261556at2759"/>
<evidence type="ECO:0000256" key="8">
    <source>
        <dbReference type="ARBA" id="ARBA00023242"/>
    </source>
</evidence>
<feature type="domain" description="Helicase ATP-binding" evidence="12">
    <location>
        <begin position="42"/>
        <end position="215"/>
    </location>
</feature>
<protein>
    <recommendedName>
        <fullName evidence="10">DNA 3'-5' helicase</fullName>
        <ecNumber evidence="10">5.6.2.4</ecNumber>
    </recommendedName>
</protein>
<dbReference type="EMBL" id="CAADRA010007509">
    <property type="protein sequence ID" value="VFU01743.1"/>
    <property type="molecule type" value="Genomic_DNA"/>
</dbReference>
<keyword evidence="5" id="KW-0067">ATP-binding</keyword>
<dbReference type="EC" id="5.6.2.4" evidence="10"/>
<evidence type="ECO:0000259" key="11">
    <source>
        <dbReference type="PROSITE" id="PS50967"/>
    </source>
</evidence>
<dbReference type="SMART" id="SM00487">
    <property type="entry name" value="DEXDc"/>
    <property type="match status" value="1"/>
</dbReference>
<dbReference type="GO" id="GO:0005737">
    <property type="term" value="C:cytoplasm"/>
    <property type="evidence" value="ECO:0007669"/>
    <property type="project" value="TreeGrafter"/>
</dbReference>
<sequence>MQRHLARWDRPTFPWSAAALKALAKLTSSTHPTFHPCQQAAVNLAQSGYSLFLQLPTGGGKSVCFQVPSLLELETRRRRVTLVVGPLRALLDDQKKHLTRLGLASNVTFLSPGNVPDAIADSTALLYTTPEMLLQNPRATALVTSLVASDRLARLVLDEAHCVLEWGNTFRPSYLDVARFRKTHLPHLPVTFLTATAAPDLVRSTATLFGLHAAAPAPAARDPPPDVSSTMVAIHHMLDRTNLHLRVLPKPKDAVAAIASILLGAMHEPALVFVLTQKDAVSVAKALAALGVMAHPYHAGMSEAARRTGEQMWASGKTTVLVATVAFGMGIDRPDVRHVIHHAMPLSLSAYMQQIGRAGRDGQPATCTLLYSPGDRTKAEFIASGGDGFADASAARGIQDVVNLATSTDCRREILYGHFGHGMLNDVCCRNCNCGERLDDDDDKEEDLRTRRRVSGGSSRGRRLDVELLYQKLRQAAARSGRTRKDNLLSRQTIEAIMMRPPASLEDLAAMRGVGDERAAASFDILMAHFKATSRR</sequence>
<proteinExistence type="inferred from homology"/>
<evidence type="ECO:0000256" key="3">
    <source>
        <dbReference type="ARBA" id="ARBA00022801"/>
    </source>
</evidence>
<dbReference type="GO" id="GO:0016787">
    <property type="term" value="F:hydrolase activity"/>
    <property type="evidence" value="ECO:0007669"/>
    <property type="project" value="UniProtKB-KW"/>
</dbReference>
<dbReference type="PANTHER" id="PTHR13710">
    <property type="entry name" value="DNA HELICASE RECQ FAMILY MEMBER"/>
    <property type="match status" value="1"/>
</dbReference>
<dbReference type="GO" id="GO:0003677">
    <property type="term" value="F:DNA binding"/>
    <property type="evidence" value="ECO:0007669"/>
    <property type="project" value="UniProtKB-KW"/>
</dbReference>
<feature type="domain" description="Helicase C-terminal" evidence="13">
    <location>
        <begin position="257"/>
        <end position="402"/>
    </location>
</feature>
<keyword evidence="4" id="KW-0347">Helicase</keyword>
<dbReference type="GO" id="GO:0005694">
    <property type="term" value="C:chromosome"/>
    <property type="evidence" value="ECO:0007669"/>
    <property type="project" value="TreeGrafter"/>
</dbReference>
<dbReference type="PROSITE" id="PS50967">
    <property type="entry name" value="HRDC"/>
    <property type="match status" value="1"/>
</dbReference>
<reference evidence="14" key="2">
    <citation type="submission" date="2019-06" db="EMBL/GenBank/DDBJ databases">
        <title>Genomics analysis of Aphanomyces spp. identifies a new class of oomycete effector associated with host adaptation.</title>
        <authorList>
            <person name="Gaulin E."/>
        </authorList>
    </citation>
    <scope>NUCLEOTIDE SEQUENCE</scope>
    <source>
        <strain evidence="14">CBS 578.67</strain>
    </source>
</reference>
<dbReference type="Gene3D" id="3.40.50.300">
    <property type="entry name" value="P-loop containing nucleotide triphosphate hydrolases"/>
    <property type="match status" value="2"/>
</dbReference>
<gene>
    <name evidence="15" type="primary">Aste57867_25112</name>
    <name evidence="14" type="ORF">As57867_025034</name>
    <name evidence="15" type="ORF">ASTE57867_25112</name>
</gene>
<accession>A0A485LSB0</accession>
<organism evidence="15 16">
    <name type="scientific">Aphanomyces stellatus</name>
    <dbReference type="NCBI Taxonomy" id="120398"/>
    <lineage>
        <taxon>Eukaryota</taxon>
        <taxon>Sar</taxon>
        <taxon>Stramenopiles</taxon>
        <taxon>Oomycota</taxon>
        <taxon>Saprolegniomycetes</taxon>
        <taxon>Saprolegniales</taxon>
        <taxon>Verrucalvaceae</taxon>
        <taxon>Aphanomyces</taxon>
    </lineage>
</organism>
<keyword evidence="2" id="KW-0547">Nucleotide-binding</keyword>
<dbReference type="InterPro" id="IPR011545">
    <property type="entry name" value="DEAD/DEAH_box_helicase_dom"/>
</dbReference>
<feature type="domain" description="HRDC" evidence="11">
    <location>
        <begin position="460"/>
        <end position="536"/>
    </location>
</feature>
<dbReference type="InterPro" id="IPR001650">
    <property type="entry name" value="Helicase_C-like"/>
</dbReference>
<dbReference type="Proteomes" id="UP000332933">
    <property type="component" value="Unassembled WGS sequence"/>
</dbReference>
<evidence type="ECO:0000256" key="5">
    <source>
        <dbReference type="ARBA" id="ARBA00022840"/>
    </source>
</evidence>
<dbReference type="NCBIfam" id="TIGR00614">
    <property type="entry name" value="recQ_fam"/>
    <property type="match status" value="1"/>
</dbReference>
<dbReference type="GO" id="GO:0009378">
    <property type="term" value="F:four-way junction helicase activity"/>
    <property type="evidence" value="ECO:0007669"/>
    <property type="project" value="TreeGrafter"/>
</dbReference>
<dbReference type="Pfam" id="PF00270">
    <property type="entry name" value="DEAD"/>
    <property type="match status" value="1"/>
</dbReference>
<evidence type="ECO:0000256" key="9">
    <source>
        <dbReference type="ARBA" id="ARBA00034617"/>
    </source>
</evidence>